<dbReference type="InterPro" id="IPR003730">
    <property type="entry name" value="Cu_polyphenol_OxRdtase"/>
</dbReference>
<keyword evidence="12" id="KW-1185">Reference proteome</keyword>
<evidence type="ECO:0000256" key="3">
    <source>
        <dbReference type="ARBA" id="ARBA00022679"/>
    </source>
</evidence>
<name>A0A1I5KZY8_9SPHN</name>
<dbReference type="CDD" id="cd16833">
    <property type="entry name" value="YfiH"/>
    <property type="match status" value="1"/>
</dbReference>
<keyword evidence="4" id="KW-0479">Metal-binding</keyword>
<comment type="catalytic activity">
    <reaction evidence="7">
        <text>adenosine + H2O + H(+) = inosine + NH4(+)</text>
        <dbReference type="Rhea" id="RHEA:24408"/>
        <dbReference type="ChEBI" id="CHEBI:15377"/>
        <dbReference type="ChEBI" id="CHEBI:15378"/>
        <dbReference type="ChEBI" id="CHEBI:16335"/>
        <dbReference type="ChEBI" id="CHEBI:17596"/>
        <dbReference type="ChEBI" id="CHEBI:28938"/>
        <dbReference type="EC" id="3.5.4.4"/>
    </reaction>
    <physiologicalReaction direction="left-to-right" evidence="7">
        <dbReference type="Rhea" id="RHEA:24409"/>
    </physiologicalReaction>
</comment>
<dbReference type="NCBIfam" id="TIGR00726">
    <property type="entry name" value="peptidoglycan editing factor PgeF"/>
    <property type="match status" value="1"/>
</dbReference>
<comment type="catalytic activity">
    <reaction evidence="8">
        <text>adenosine + phosphate = alpha-D-ribose 1-phosphate + adenine</text>
        <dbReference type="Rhea" id="RHEA:27642"/>
        <dbReference type="ChEBI" id="CHEBI:16335"/>
        <dbReference type="ChEBI" id="CHEBI:16708"/>
        <dbReference type="ChEBI" id="CHEBI:43474"/>
        <dbReference type="ChEBI" id="CHEBI:57720"/>
        <dbReference type="EC" id="2.4.2.1"/>
    </reaction>
    <physiologicalReaction direction="left-to-right" evidence="8">
        <dbReference type="Rhea" id="RHEA:27643"/>
    </physiologicalReaction>
</comment>
<dbReference type="GO" id="GO:0005507">
    <property type="term" value="F:copper ion binding"/>
    <property type="evidence" value="ECO:0007669"/>
    <property type="project" value="TreeGrafter"/>
</dbReference>
<keyword evidence="6" id="KW-0862">Zinc</keyword>
<dbReference type="STRING" id="604088.SAMN04488060_0643"/>
<dbReference type="GO" id="GO:0016787">
    <property type="term" value="F:hydrolase activity"/>
    <property type="evidence" value="ECO:0007669"/>
    <property type="project" value="UniProtKB-KW"/>
</dbReference>
<dbReference type="InterPro" id="IPR038371">
    <property type="entry name" value="Cu_polyphenol_OxRdtase_sf"/>
</dbReference>
<dbReference type="InterPro" id="IPR011324">
    <property type="entry name" value="Cytotoxic_necrot_fac-like_cat"/>
</dbReference>
<evidence type="ECO:0000256" key="2">
    <source>
        <dbReference type="ARBA" id="ARBA00007353"/>
    </source>
</evidence>
<evidence type="ECO:0000256" key="10">
    <source>
        <dbReference type="RuleBase" id="RU361274"/>
    </source>
</evidence>
<dbReference type="Proteomes" id="UP000199331">
    <property type="component" value="Unassembled WGS sequence"/>
</dbReference>
<proteinExistence type="inferred from homology"/>
<evidence type="ECO:0000256" key="9">
    <source>
        <dbReference type="ARBA" id="ARBA00049893"/>
    </source>
</evidence>
<evidence type="ECO:0000313" key="12">
    <source>
        <dbReference type="Proteomes" id="UP000199331"/>
    </source>
</evidence>
<dbReference type="OrthoDB" id="4279at2"/>
<dbReference type="RefSeq" id="WP_090477214.1">
    <property type="nucleotide sequence ID" value="NZ_FOWZ01000001.1"/>
</dbReference>
<protein>
    <recommendedName>
        <fullName evidence="10">Purine nucleoside phosphorylase</fullName>
    </recommendedName>
</protein>
<sequence>MAEGQDLLRSDRIGIAHGFLTGPQSDRRELDRIGGDAPTALLKQVHSADCIVVGSDFDFESRPEADAMVTKVPQFRLAIVTADCAPVLLHDAGAGVIGAAHAGWRGAHGGVLENTVAAMEALGARPDRISAAIGPCIAQASYEVDDAFRAKFESAAHRFFEAGREGHWQFDLEGYAAWRLSLAGVEDIDRLSLDTYANESRFYSYRRSTHRAEPTEGRQFSAICLTA</sequence>
<evidence type="ECO:0000256" key="7">
    <source>
        <dbReference type="ARBA" id="ARBA00047989"/>
    </source>
</evidence>
<dbReference type="GO" id="GO:0017061">
    <property type="term" value="F:S-methyl-5-thioadenosine phosphorylase activity"/>
    <property type="evidence" value="ECO:0007669"/>
    <property type="project" value="UniProtKB-EC"/>
</dbReference>
<comment type="similarity">
    <text evidence="2 10">Belongs to the purine nucleoside phosphorylase YfiH/LACC1 family.</text>
</comment>
<comment type="catalytic activity">
    <reaction evidence="1">
        <text>inosine + phosphate = alpha-D-ribose 1-phosphate + hypoxanthine</text>
        <dbReference type="Rhea" id="RHEA:27646"/>
        <dbReference type="ChEBI" id="CHEBI:17368"/>
        <dbReference type="ChEBI" id="CHEBI:17596"/>
        <dbReference type="ChEBI" id="CHEBI:43474"/>
        <dbReference type="ChEBI" id="CHEBI:57720"/>
        <dbReference type="EC" id="2.4.2.1"/>
    </reaction>
    <physiologicalReaction direction="left-to-right" evidence="1">
        <dbReference type="Rhea" id="RHEA:27647"/>
    </physiologicalReaction>
</comment>
<comment type="catalytic activity">
    <reaction evidence="9">
        <text>S-methyl-5'-thioadenosine + phosphate = 5-(methylsulfanyl)-alpha-D-ribose 1-phosphate + adenine</text>
        <dbReference type="Rhea" id="RHEA:11852"/>
        <dbReference type="ChEBI" id="CHEBI:16708"/>
        <dbReference type="ChEBI" id="CHEBI:17509"/>
        <dbReference type="ChEBI" id="CHEBI:43474"/>
        <dbReference type="ChEBI" id="CHEBI:58533"/>
        <dbReference type="EC" id="2.4.2.28"/>
    </reaction>
    <physiologicalReaction direction="left-to-right" evidence="9">
        <dbReference type="Rhea" id="RHEA:11853"/>
    </physiologicalReaction>
</comment>
<evidence type="ECO:0000256" key="1">
    <source>
        <dbReference type="ARBA" id="ARBA00000553"/>
    </source>
</evidence>
<accession>A0A1I5KZY8</accession>
<dbReference type="AlphaFoldDB" id="A0A1I5KZY8"/>
<dbReference type="PANTHER" id="PTHR30616">
    <property type="entry name" value="UNCHARACTERIZED PROTEIN YFIH"/>
    <property type="match status" value="1"/>
</dbReference>
<organism evidence="11 12">
    <name type="scientific">Qipengyuania nanhaisediminis</name>
    <dbReference type="NCBI Taxonomy" id="604088"/>
    <lineage>
        <taxon>Bacteria</taxon>
        <taxon>Pseudomonadati</taxon>
        <taxon>Pseudomonadota</taxon>
        <taxon>Alphaproteobacteria</taxon>
        <taxon>Sphingomonadales</taxon>
        <taxon>Erythrobacteraceae</taxon>
        <taxon>Qipengyuania</taxon>
    </lineage>
</organism>
<evidence type="ECO:0000256" key="6">
    <source>
        <dbReference type="ARBA" id="ARBA00022833"/>
    </source>
</evidence>
<evidence type="ECO:0000256" key="5">
    <source>
        <dbReference type="ARBA" id="ARBA00022801"/>
    </source>
</evidence>
<keyword evidence="5" id="KW-0378">Hydrolase</keyword>
<evidence type="ECO:0000313" key="11">
    <source>
        <dbReference type="EMBL" id="SFO90607.1"/>
    </source>
</evidence>
<keyword evidence="3" id="KW-0808">Transferase</keyword>
<evidence type="ECO:0000256" key="4">
    <source>
        <dbReference type="ARBA" id="ARBA00022723"/>
    </source>
</evidence>
<dbReference type="Pfam" id="PF02578">
    <property type="entry name" value="Cu-oxidase_4"/>
    <property type="match status" value="1"/>
</dbReference>
<dbReference type="Gene3D" id="3.60.140.10">
    <property type="entry name" value="CNF1/YfiH-like putative cysteine hydrolases"/>
    <property type="match status" value="1"/>
</dbReference>
<evidence type="ECO:0000256" key="8">
    <source>
        <dbReference type="ARBA" id="ARBA00048968"/>
    </source>
</evidence>
<dbReference type="EMBL" id="FOWZ01000001">
    <property type="protein sequence ID" value="SFO90607.1"/>
    <property type="molecule type" value="Genomic_DNA"/>
</dbReference>
<dbReference type="SUPFAM" id="SSF64438">
    <property type="entry name" value="CNF1/YfiH-like putative cysteine hydrolases"/>
    <property type="match status" value="1"/>
</dbReference>
<gene>
    <name evidence="11" type="ORF">SAMN04488060_0643</name>
</gene>
<reference evidence="12" key="1">
    <citation type="submission" date="2016-10" db="EMBL/GenBank/DDBJ databases">
        <authorList>
            <person name="Varghese N."/>
            <person name="Submissions S."/>
        </authorList>
    </citation>
    <scope>NUCLEOTIDE SEQUENCE [LARGE SCALE GENOMIC DNA]</scope>
    <source>
        <strain evidence="12">CGMCC 1.7715</strain>
    </source>
</reference>
<dbReference type="PANTHER" id="PTHR30616:SF2">
    <property type="entry name" value="PURINE NUCLEOSIDE PHOSPHORYLASE LACC1"/>
    <property type="match status" value="1"/>
</dbReference>